<name>A0A8H4VNY8_9AGAR</name>
<dbReference type="AlphaFoldDB" id="A0A8H4VNY8"/>
<evidence type="ECO:0008006" key="3">
    <source>
        <dbReference type="Google" id="ProtNLM"/>
    </source>
</evidence>
<dbReference type="Proteomes" id="UP000521872">
    <property type="component" value="Unassembled WGS sequence"/>
</dbReference>
<keyword evidence="2" id="KW-1185">Reference proteome</keyword>
<sequence>MEEHIPLRDKAGEVLTSTMWDGDRKPDSSRARHLPNLPLELQEVIVNELEGENEALKQCALTCRLYRYLAQKLLFKSVVLEFNCEDAVQKFLGILQNPSQLSGYVKHLSIGERHGRHEADRAQMLLNTSIAQIIPALTNVVDLLLGGFVYFWFTDLKPSLQLAIIAKCESLLGLMLVRVKDVPLKIFDHLPRLEKIDIHCVAFANRRGSDPHCRVVTPPCRIKDMRLADANIPRMGSRTVYPFFMEQKIAVGLLQSLSITMDRRSWEPFLPTDIEAVKGLIRNNAESLRFLEVIISEHAHVVLANDEPMFHVSKMPALEEFAVGGVLCNSEIEIPATGSIDFGWLSRHLETIPSGRKLNSVVLRIAIFWGTLVTDDILNLEGLAYFENLIVDKVLPQADSFYVKFKIWDRYGDIGPVAKQMQERLPTLQGLNVLHFEEYRTGLGD</sequence>
<organism evidence="1 2">
    <name type="scientific">Agrocybe pediades</name>
    <dbReference type="NCBI Taxonomy" id="84607"/>
    <lineage>
        <taxon>Eukaryota</taxon>
        <taxon>Fungi</taxon>
        <taxon>Dikarya</taxon>
        <taxon>Basidiomycota</taxon>
        <taxon>Agaricomycotina</taxon>
        <taxon>Agaricomycetes</taxon>
        <taxon>Agaricomycetidae</taxon>
        <taxon>Agaricales</taxon>
        <taxon>Agaricineae</taxon>
        <taxon>Strophariaceae</taxon>
        <taxon>Agrocybe</taxon>
    </lineage>
</organism>
<protein>
    <recommendedName>
        <fullName evidence="3">F-box domain-containing protein</fullName>
    </recommendedName>
</protein>
<proteinExistence type="predicted"/>
<accession>A0A8H4VNY8</accession>
<evidence type="ECO:0000313" key="1">
    <source>
        <dbReference type="EMBL" id="KAF4616632.1"/>
    </source>
</evidence>
<dbReference type="EMBL" id="JAACJL010000031">
    <property type="protein sequence ID" value="KAF4616632.1"/>
    <property type="molecule type" value="Genomic_DNA"/>
</dbReference>
<comment type="caution">
    <text evidence="1">The sequence shown here is derived from an EMBL/GenBank/DDBJ whole genome shotgun (WGS) entry which is preliminary data.</text>
</comment>
<gene>
    <name evidence="1" type="ORF">D9613_008797</name>
</gene>
<evidence type="ECO:0000313" key="2">
    <source>
        <dbReference type="Proteomes" id="UP000521872"/>
    </source>
</evidence>
<reference evidence="1 2" key="1">
    <citation type="submission" date="2019-12" db="EMBL/GenBank/DDBJ databases">
        <authorList>
            <person name="Floudas D."/>
            <person name="Bentzer J."/>
            <person name="Ahren D."/>
            <person name="Johansson T."/>
            <person name="Persson P."/>
            <person name="Tunlid A."/>
        </authorList>
    </citation>
    <scope>NUCLEOTIDE SEQUENCE [LARGE SCALE GENOMIC DNA]</scope>
    <source>
        <strain evidence="1 2">CBS 102.39</strain>
    </source>
</reference>